<dbReference type="PANTHER" id="PTHR12147">
    <property type="entry name" value="METALLOPEPTIDASE M28 FAMILY MEMBER"/>
    <property type="match status" value="1"/>
</dbReference>
<dbReference type="RefSeq" id="WP_125024810.1">
    <property type="nucleotide sequence ID" value="NZ_CP034159.1"/>
</dbReference>
<dbReference type="SUPFAM" id="SSF53187">
    <property type="entry name" value="Zn-dependent exopeptidases"/>
    <property type="match status" value="1"/>
</dbReference>
<evidence type="ECO:0000313" key="3">
    <source>
        <dbReference type="Proteomes" id="UP000270185"/>
    </source>
</evidence>
<gene>
    <name evidence="2" type="ORF">EIB73_09425</name>
</gene>
<name>A0A3G8XKM9_9FLAO</name>
<accession>A0A3G8XKM9</accession>
<reference evidence="3" key="1">
    <citation type="submission" date="2018-11" db="EMBL/GenBank/DDBJ databases">
        <title>Proposal to divide the Flavobacteriaceae and reorganize its genera based on Amino Acid Identity values calculated from whole genome sequences.</title>
        <authorList>
            <person name="Nicholson A.C."/>
            <person name="Gulvik C.A."/>
            <person name="Whitney A.M."/>
            <person name="Humrighouse B.W."/>
            <person name="Bell M."/>
            <person name="Holmes B."/>
            <person name="Steigerwalt A.G."/>
            <person name="Villarma A."/>
            <person name="Sheth M."/>
            <person name="Batra D."/>
            <person name="Pryor J."/>
            <person name="Bernardet J.-F."/>
            <person name="Hugo C."/>
            <person name="Kampfer P."/>
            <person name="Newman J.D."/>
            <person name="McQuiston J.R."/>
        </authorList>
    </citation>
    <scope>NUCLEOTIDE SEQUENCE [LARGE SCALE GENOMIC DNA]</scope>
    <source>
        <strain evidence="3">G0081</strain>
    </source>
</reference>
<dbReference type="Pfam" id="PF04389">
    <property type="entry name" value="Peptidase_M28"/>
    <property type="match status" value="1"/>
</dbReference>
<dbReference type="Proteomes" id="UP000270185">
    <property type="component" value="Chromosome"/>
</dbReference>
<dbReference type="InterPro" id="IPR007484">
    <property type="entry name" value="Peptidase_M28"/>
</dbReference>
<sequence>MPKISMIIALLCVTLFSAQEVSKQRVTDVLSTLASDEMKGREIGTPENDSAAIYIAKRFEENNLDYCTGNSFLVPFDYKGKTVYNVCGIKKGKSEKTLAFTAHFDHIGTTDQPGDKVFNGADDNASGVTAVIGLADFFKTNKPEFSMMFIAFNGEEKGMKGSKAISNIENLQTQYQNISALFNFEMLATVSKFGPNALYMTGDEFSDLDELFNAKAENGLKINPDPYIGQQLFYRSDNVSFVKKKVIAHSFSTVDMNSASHYHQLNDDVDIVDFDNLTQIINNLGKTFQKLTPKNFAPKYNETVNYN</sequence>
<dbReference type="PANTHER" id="PTHR12147:SF26">
    <property type="entry name" value="PEPTIDASE M28 DOMAIN-CONTAINING PROTEIN"/>
    <property type="match status" value="1"/>
</dbReference>
<dbReference type="InterPro" id="IPR045175">
    <property type="entry name" value="M28_fam"/>
</dbReference>
<dbReference type="OrthoDB" id="9764939at2"/>
<proteinExistence type="predicted"/>
<evidence type="ECO:0000313" key="2">
    <source>
        <dbReference type="EMBL" id="AZI33388.1"/>
    </source>
</evidence>
<dbReference type="Gene3D" id="3.40.630.10">
    <property type="entry name" value="Zn peptidases"/>
    <property type="match status" value="1"/>
</dbReference>
<dbReference type="AlphaFoldDB" id="A0A3G8XKM9"/>
<dbReference type="KEGG" id="ccas:EIB73_09425"/>
<evidence type="ECO:0000259" key="1">
    <source>
        <dbReference type="Pfam" id="PF04389"/>
    </source>
</evidence>
<keyword evidence="3" id="KW-1185">Reference proteome</keyword>
<organism evidence="2 3">
    <name type="scientific">Kaistella carnis</name>
    <dbReference type="NCBI Taxonomy" id="1241979"/>
    <lineage>
        <taxon>Bacteria</taxon>
        <taxon>Pseudomonadati</taxon>
        <taxon>Bacteroidota</taxon>
        <taxon>Flavobacteriia</taxon>
        <taxon>Flavobacteriales</taxon>
        <taxon>Weeksellaceae</taxon>
        <taxon>Chryseobacterium group</taxon>
        <taxon>Kaistella</taxon>
    </lineage>
</organism>
<dbReference type="GO" id="GO:0006508">
    <property type="term" value="P:proteolysis"/>
    <property type="evidence" value="ECO:0007669"/>
    <property type="project" value="InterPro"/>
</dbReference>
<feature type="domain" description="Peptidase M28" evidence="1">
    <location>
        <begin position="85"/>
        <end position="283"/>
    </location>
</feature>
<dbReference type="GO" id="GO:0008235">
    <property type="term" value="F:metalloexopeptidase activity"/>
    <property type="evidence" value="ECO:0007669"/>
    <property type="project" value="InterPro"/>
</dbReference>
<protein>
    <submittedName>
        <fullName evidence="2">M28 family peptidase</fullName>
    </submittedName>
</protein>
<dbReference type="EMBL" id="CP034159">
    <property type="protein sequence ID" value="AZI33388.1"/>
    <property type="molecule type" value="Genomic_DNA"/>
</dbReference>